<organism evidence="2 3">
    <name type="scientific">Actinomadura viridis</name>
    <dbReference type="NCBI Taxonomy" id="58110"/>
    <lineage>
        <taxon>Bacteria</taxon>
        <taxon>Bacillati</taxon>
        <taxon>Actinomycetota</taxon>
        <taxon>Actinomycetes</taxon>
        <taxon>Streptosporangiales</taxon>
        <taxon>Thermomonosporaceae</taxon>
        <taxon>Actinomadura</taxon>
    </lineage>
</organism>
<evidence type="ECO:0000313" key="2">
    <source>
        <dbReference type="EMBL" id="MBG6089979.1"/>
    </source>
</evidence>
<sequence>MSINGDDYGAHPDDPLDRLARAAVASYVPPQVTEALQSRASHISHPATVSGRTVHLVVCPGQAPVTPAQAVDVWMEIRAVADALGADLDQQPVINVDLTNRAGRRVRVADSSDAPQEQRRKHANRRARGVSPHQ</sequence>
<evidence type="ECO:0000313" key="3">
    <source>
        <dbReference type="Proteomes" id="UP000614047"/>
    </source>
</evidence>
<feature type="region of interest" description="Disordered" evidence="1">
    <location>
        <begin position="105"/>
        <end position="134"/>
    </location>
</feature>
<keyword evidence="3" id="KW-1185">Reference proteome</keyword>
<comment type="caution">
    <text evidence="2">The sequence shown here is derived from an EMBL/GenBank/DDBJ whole genome shotgun (WGS) entry which is preliminary data.</text>
</comment>
<name>A0A931DJP5_9ACTN</name>
<dbReference type="RefSeq" id="WP_197012514.1">
    <property type="nucleotide sequence ID" value="NZ_BAABES010000010.1"/>
</dbReference>
<feature type="compositionally biased region" description="Basic residues" evidence="1">
    <location>
        <begin position="119"/>
        <end position="128"/>
    </location>
</feature>
<dbReference type="EMBL" id="JADOUA010000001">
    <property type="protein sequence ID" value="MBG6089979.1"/>
    <property type="molecule type" value="Genomic_DNA"/>
</dbReference>
<gene>
    <name evidence="2" type="ORF">IW256_004092</name>
</gene>
<proteinExistence type="predicted"/>
<protein>
    <submittedName>
        <fullName evidence="2">Uncharacterized protein</fullName>
    </submittedName>
</protein>
<reference evidence="2" key="1">
    <citation type="submission" date="2020-11" db="EMBL/GenBank/DDBJ databases">
        <title>Sequencing the genomes of 1000 actinobacteria strains.</title>
        <authorList>
            <person name="Klenk H.-P."/>
        </authorList>
    </citation>
    <scope>NUCLEOTIDE SEQUENCE</scope>
    <source>
        <strain evidence="2">DSM 43175</strain>
    </source>
</reference>
<evidence type="ECO:0000256" key="1">
    <source>
        <dbReference type="SAM" id="MobiDB-lite"/>
    </source>
</evidence>
<dbReference type="Proteomes" id="UP000614047">
    <property type="component" value="Unassembled WGS sequence"/>
</dbReference>
<dbReference type="AlphaFoldDB" id="A0A931DJP5"/>
<accession>A0A931DJP5</accession>